<evidence type="ECO:0000259" key="1">
    <source>
        <dbReference type="Pfam" id="PF07734"/>
    </source>
</evidence>
<dbReference type="InterPro" id="IPR050796">
    <property type="entry name" value="SCF_F-box_component"/>
</dbReference>
<gene>
    <name evidence="3" type="primary">LOC130465642</name>
</gene>
<dbReference type="GeneID" id="130465642"/>
<dbReference type="InterPro" id="IPR017451">
    <property type="entry name" value="F-box-assoc_interact_dom"/>
</dbReference>
<accession>A0ABM3R4C4</accession>
<keyword evidence="2" id="KW-1185">Reference proteome</keyword>
<name>A0ABM3R4C4_SPIOL</name>
<dbReference type="NCBIfam" id="TIGR01640">
    <property type="entry name" value="F_box_assoc_1"/>
    <property type="match status" value="1"/>
</dbReference>
<reference evidence="3" key="2">
    <citation type="submission" date="2025-08" db="UniProtKB">
        <authorList>
            <consortium name="RefSeq"/>
        </authorList>
    </citation>
    <scope>IDENTIFICATION</scope>
    <source>
        <tissue evidence="3">Leaf</tissue>
    </source>
</reference>
<dbReference type="SUPFAM" id="SSF81383">
    <property type="entry name" value="F-box domain"/>
    <property type="match status" value="1"/>
</dbReference>
<dbReference type="PANTHER" id="PTHR31672:SF13">
    <property type="entry name" value="F-BOX PROTEIN CPR30-LIKE"/>
    <property type="match status" value="1"/>
</dbReference>
<dbReference type="RefSeq" id="XP_056690459.1">
    <property type="nucleotide sequence ID" value="XM_056834481.1"/>
</dbReference>
<feature type="domain" description="F-box associated beta-propeller type 1" evidence="1">
    <location>
        <begin position="100"/>
        <end position="351"/>
    </location>
</feature>
<dbReference type="Proteomes" id="UP000813463">
    <property type="component" value="Chromosome 1"/>
</dbReference>
<evidence type="ECO:0000313" key="3">
    <source>
        <dbReference type="RefSeq" id="XP_056690459.1"/>
    </source>
</evidence>
<protein>
    <submittedName>
        <fullName evidence="3">F-box protein At4g22390-like</fullName>
    </submittedName>
</protein>
<dbReference type="PANTHER" id="PTHR31672">
    <property type="entry name" value="BNACNNG10540D PROTEIN"/>
    <property type="match status" value="1"/>
</dbReference>
<reference evidence="2" key="1">
    <citation type="journal article" date="2021" name="Nat. Commun.">
        <title>Genomic analyses provide insights into spinach domestication and the genetic basis of agronomic traits.</title>
        <authorList>
            <person name="Cai X."/>
            <person name="Sun X."/>
            <person name="Xu C."/>
            <person name="Sun H."/>
            <person name="Wang X."/>
            <person name="Ge C."/>
            <person name="Zhang Z."/>
            <person name="Wang Q."/>
            <person name="Fei Z."/>
            <person name="Jiao C."/>
            <person name="Wang Q."/>
        </authorList>
    </citation>
    <scope>NUCLEOTIDE SEQUENCE [LARGE SCALE GENOMIC DNA]</scope>
    <source>
        <strain evidence="2">cv. Varoflay</strain>
    </source>
</reference>
<dbReference type="InterPro" id="IPR006527">
    <property type="entry name" value="F-box-assoc_dom_typ1"/>
</dbReference>
<dbReference type="Pfam" id="PF07734">
    <property type="entry name" value="FBA_1"/>
    <property type="match status" value="1"/>
</dbReference>
<dbReference type="InterPro" id="IPR036047">
    <property type="entry name" value="F-box-like_dom_sf"/>
</dbReference>
<sequence length="379" mass="42422">MAVNNEIPCDLHPVILERLPSQSLINFLTVDKSWYSLITNPKFIASHLHHHKSLSLHRPNHPLLLRKGYSKYDLFRYGNPSSRRTVIPNPPKGFDTVAATCDGVVCMSDSTHQNLLLWNPSMYKTRKIKPSPVLHNSKSVAVAGLGYNSLGNNYKLVLINYEEMNVWTPPEILHSAHVYSFNGGGGGGEGSPDWKRVSLPDTFPFNNNLTRISESCFVNDMIHWIVFRGRVDPMNNDGMGFEEVDSSILTFDPKHDCFGEIKLPRELAEAVSPELHLAVIGESIVVVHIYKDRAAIWRMEEYGVQESWKVLYRIKLSSVTNKQVWAKEDGKVYIITSSGKLIVLFNVNKSSGSSGVFVGAVGMIGGKVFGCTESLVMFR</sequence>
<evidence type="ECO:0000313" key="2">
    <source>
        <dbReference type="Proteomes" id="UP000813463"/>
    </source>
</evidence>
<proteinExistence type="predicted"/>
<organism evidence="2 3">
    <name type="scientific">Spinacia oleracea</name>
    <name type="common">Spinach</name>
    <dbReference type="NCBI Taxonomy" id="3562"/>
    <lineage>
        <taxon>Eukaryota</taxon>
        <taxon>Viridiplantae</taxon>
        <taxon>Streptophyta</taxon>
        <taxon>Embryophyta</taxon>
        <taxon>Tracheophyta</taxon>
        <taxon>Spermatophyta</taxon>
        <taxon>Magnoliopsida</taxon>
        <taxon>eudicotyledons</taxon>
        <taxon>Gunneridae</taxon>
        <taxon>Pentapetalae</taxon>
        <taxon>Caryophyllales</taxon>
        <taxon>Chenopodiaceae</taxon>
        <taxon>Chenopodioideae</taxon>
        <taxon>Anserineae</taxon>
        <taxon>Spinacia</taxon>
    </lineage>
</organism>